<reference evidence="1 2" key="1">
    <citation type="submission" date="2024-10" db="EMBL/GenBank/DDBJ databases">
        <title>Burkholderia semiarida in Mexico.</title>
        <authorList>
            <person name="Estrada P."/>
        </authorList>
    </citation>
    <scope>NUCLEOTIDE SEQUENCE [LARGE SCALE GENOMIC DNA]</scope>
    <source>
        <strain evidence="1 2">CLM7-1</strain>
    </source>
</reference>
<gene>
    <name evidence="1" type="ORF">ACGTRS_29750</name>
</gene>
<proteinExistence type="predicted"/>
<accession>A0ABW7LG23</accession>
<keyword evidence="2" id="KW-1185">Reference proteome</keyword>
<dbReference type="Proteomes" id="UP001609186">
    <property type="component" value="Unassembled WGS sequence"/>
</dbReference>
<protein>
    <submittedName>
        <fullName evidence="1">Uncharacterized protein</fullName>
    </submittedName>
</protein>
<evidence type="ECO:0000313" key="2">
    <source>
        <dbReference type="Proteomes" id="UP001609186"/>
    </source>
</evidence>
<comment type="caution">
    <text evidence="1">The sequence shown here is derived from an EMBL/GenBank/DDBJ whole genome shotgun (WGS) entry which is preliminary data.</text>
</comment>
<evidence type="ECO:0000313" key="1">
    <source>
        <dbReference type="EMBL" id="MFH5255423.1"/>
    </source>
</evidence>
<dbReference type="RefSeq" id="WP_395131205.1">
    <property type="nucleotide sequence ID" value="NZ_JBIMPM010000055.1"/>
</dbReference>
<feature type="non-terminal residue" evidence="1">
    <location>
        <position position="94"/>
    </location>
</feature>
<sequence length="94" mass="10971">MLSIIDMSAWFGRGMILDRARFLARSASFYIRKEREVFVISLEGGARCPFRPVEPKASVRDSARRPFQSFFTKSLRGWGRVLRITPLSRYRKRG</sequence>
<dbReference type="EMBL" id="JBIMPM010000055">
    <property type="protein sequence ID" value="MFH5255423.1"/>
    <property type="molecule type" value="Genomic_DNA"/>
</dbReference>
<name>A0ABW7LG23_9BURK</name>
<organism evidence="1 2">
    <name type="scientific">Burkholderia semiarida</name>
    <dbReference type="NCBI Taxonomy" id="2843303"/>
    <lineage>
        <taxon>Bacteria</taxon>
        <taxon>Pseudomonadati</taxon>
        <taxon>Pseudomonadota</taxon>
        <taxon>Betaproteobacteria</taxon>
        <taxon>Burkholderiales</taxon>
        <taxon>Burkholderiaceae</taxon>
        <taxon>Burkholderia</taxon>
        <taxon>Burkholderia cepacia complex</taxon>
    </lineage>
</organism>